<dbReference type="InterPro" id="IPR027417">
    <property type="entry name" value="P-loop_NTPase"/>
</dbReference>
<sequence length="241" mass="27359">MDLYPDNAKYAHSLKIAILGASRSGKTSLLKGYITLTEGPDKDADPTLEKFQYDFPVHEPGITFKTKIYPLLGRLFRVQYWDVNGLEKYEDMILSLCSGCAGFILCYDVSNQESLTYLTTIYKKLLHLIPHPSQRRFVLVGMKSDLDWIVPEASAQEWAAGRHMPFFPVSAKTEYNLYQVFSDVFDRILQSIPHHPDPVKLLDKGIKKGTQQDIKGIESRSTKKTASYSIECAVDGDELVW</sequence>
<name>A0ABQ5KM83_9EUKA</name>
<protein>
    <submittedName>
        <fullName evidence="2">Small GTPase like protein</fullName>
    </submittedName>
</protein>
<comment type="caution">
    <text evidence="2">The sequence shown here is derived from an EMBL/GenBank/DDBJ whole genome shotgun (WGS) entry which is preliminary data.</text>
</comment>
<dbReference type="PROSITE" id="PS51419">
    <property type="entry name" value="RAB"/>
    <property type="match status" value="1"/>
</dbReference>
<dbReference type="SMART" id="SM00174">
    <property type="entry name" value="RHO"/>
    <property type="match status" value="1"/>
</dbReference>
<evidence type="ECO:0000256" key="1">
    <source>
        <dbReference type="ARBA" id="ARBA00022741"/>
    </source>
</evidence>
<dbReference type="PRINTS" id="PR00449">
    <property type="entry name" value="RASTRNSFRMNG"/>
</dbReference>
<organism evidence="2 3">
    <name type="scientific">Aduncisulcus paluster</name>
    <dbReference type="NCBI Taxonomy" id="2918883"/>
    <lineage>
        <taxon>Eukaryota</taxon>
        <taxon>Metamonada</taxon>
        <taxon>Carpediemonas-like organisms</taxon>
        <taxon>Aduncisulcus</taxon>
    </lineage>
</organism>
<dbReference type="Proteomes" id="UP001057375">
    <property type="component" value="Unassembled WGS sequence"/>
</dbReference>
<accession>A0ABQ5KM83</accession>
<dbReference type="SMART" id="SM00173">
    <property type="entry name" value="RAS"/>
    <property type="match status" value="1"/>
</dbReference>
<gene>
    <name evidence="2" type="ORF">ADUPG1_007069</name>
</gene>
<dbReference type="PANTHER" id="PTHR47978">
    <property type="match status" value="1"/>
</dbReference>
<evidence type="ECO:0000313" key="3">
    <source>
        <dbReference type="Proteomes" id="UP001057375"/>
    </source>
</evidence>
<proteinExistence type="predicted"/>
<keyword evidence="3" id="KW-1185">Reference proteome</keyword>
<dbReference type="Gene3D" id="3.40.50.300">
    <property type="entry name" value="P-loop containing nucleotide triphosphate hydrolases"/>
    <property type="match status" value="1"/>
</dbReference>
<reference evidence="2" key="1">
    <citation type="submission" date="2022-03" db="EMBL/GenBank/DDBJ databases">
        <title>Draft genome sequence of Aduncisulcus paluster, a free-living microaerophilic Fornicata.</title>
        <authorList>
            <person name="Yuyama I."/>
            <person name="Kume K."/>
            <person name="Tamura T."/>
            <person name="Inagaki Y."/>
            <person name="Hashimoto T."/>
        </authorList>
    </citation>
    <scope>NUCLEOTIDE SEQUENCE</scope>
    <source>
        <strain evidence="2">NY0171</strain>
    </source>
</reference>
<dbReference type="SMART" id="SM00175">
    <property type="entry name" value="RAB"/>
    <property type="match status" value="1"/>
</dbReference>
<dbReference type="SUPFAM" id="SSF52540">
    <property type="entry name" value="P-loop containing nucleoside triphosphate hydrolases"/>
    <property type="match status" value="1"/>
</dbReference>
<dbReference type="CDD" id="cd00154">
    <property type="entry name" value="Rab"/>
    <property type="match status" value="1"/>
</dbReference>
<dbReference type="Pfam" id="PF00071">
    <property type="entry name" value="Ras"/>
    <property type="match status" value="1"/>
</dbReference>
<dbReference type="EMBL" id="BQXS01010121">
    <property type="protein sequence ID" value="GKT33046.1"/>
    <property type="molecule type" value="Genomic_DNA"/>
</dbReference>
<evidence type="ECO:0000313" key="2">
    <source>
        <dbReference type="EMBL" id="GKT33046.1"/>
    </source>
</evidence>
<keyword evidence="1" id="KW-0547">Nucleotide-binding</keyword>
<dbReference type="InterPro" id="IPR001806">
    <property type="entry name" value="Small_GTPase"/>
</dbReference>